<dbReference type="PRINTS" id="PR00455">
    <property type="entry name" value="HTHTETR"/>
</dbReference>
<dbReference type="PANTHER" id="PTHR30055">
    <property type="entry name" value="HTH-TYPE TRANSCRIPTIONAL REGULATOR RUTR"/>
    <property type="match status" value="1"/>
</dbReference>
<dbReference type="InterPro" id="IPR009057">
    <property type="entry name" value="Homeodomain-like_sf"/>
</dbReference>
<dbReference type="GO" id="GO:0003677">
    <property type="term" value="F:DNA binding"/>
    <property type="evidence" value="ECO:0007669"/>
    <property type="project" value="UniProtKB-UniRule"/>
</dbReference>
<dbReference type="AlphaFoldDB" id="E8WVD5"/>
<dbReference type="STRING" id="1198114.AciX9_1321"/>
<dbReference type="Pfam" id="PF00440">
    <property type="entry name" value="TetR_N"/>
    <property type="match status" value="1"/>
</dbReference>
<evidence type="ECO:0000256" key="1">
    <source>
        <dbReference type="ARBA" id="ARBA00023125"/>
    </source>
</evidence>
<dbReference type="SUPFAM" id="SSF46689">
    <property type="entry name" value="Homeodomain-like"/>
    <property type="match status" value="1"/>
</dbReference>
<dbReference type="InterPro" id="IPR001647">
    <property type="entry name" value="HTH_TetR"/>
</dbReference>
<evidence type="ECO:0000256" key="2">
    <source>
        <dbReference type="PROSITE-ProRule" id="PRU00335"/>
    </source>
</evidence>
<protein>
    <submittedName>
        <fullName evidence="4">Regulatory protein TetR</fullName>
    </submittedName>
</protein>
<dbReference type="eggNOG" id="COG1309">
    <property type="taxonomic scope" value="Bacteria"/>
</dbReference>
<keyword evidence="5" id="KW-1185">Reference proteome</keyword>
<evidence type="ECO:0000259" key="3">
    <source>
        <dbReference type="PROSITE" id="PS50977"/>
    </source>
</evidence>
<dbReference type="PANTHER" id="PTHR30055:SF222">
    <property type="entry name" value="REGULATORY PROTEIN"/>
    <property type="match status" value="1"/>
</dbReference>
<reference evidence="5" key="1">
    <citation type="submission" date="2011-01" db="EMBL/GenBank/DDBJ databases">
        <title>Complete sequence of chromosome of Acidobacterium sp. MP5ACTX9.</title>
        <authorList>
            <consortium name="US DOE Joint Genome Institute"/>
            <person name="Lucas S."/>
            <person name="Copeland A."/>
            <person name="Lapidus A."/>
            <person name="Cheng J.-F."/>
            <person name="Goodwin L."/>
            <person name="Pitluck S."/>
            <person name="Teshima H."/>
            <person name="Detter J.C."/>
            <person name="Han C."/>
            <person name="Tapia R."/>
            <person name="Land M."/>
            <person name="Hauser L."/>
            <person name="Kyrpides N."/>
            <person name="Ivanova N."/>
            <person name="Ovchinnikova G."/>
            <person name="Pagani I."/>
            <person name="Rawat S.R."/>
            <person name="Mannisto M."/>
            <person name="Haggblom M.M."/>
            <person name="Woyke T."/>
        </authorList>
    </citation>
    <scope>NUCLEOTIDE SEQUENCE [LARGE SCALE GENOMIC DNA]</scope>
    <source>
        <strain evidence="5">MP5ACTX9</strain>
    </source>
</reference>
<proteinExistence type="predicted"/>
<dbReference type="Proteomes" id="UP000000343">
    <property type="component" value="Chromosome"/>
</dbReference>
<name>E8WVD5_GRATM</name>
<organism evidence="5">
    <name type="scientific">Granulicella tundricola (strain ATCC BAA-1859 / DSM 23138 / MP5ACTX9)</name>
    <dbReference type="NCBI Taxonomy" id="1198114"/>
    <lineage>
        <taxon>Bacteria</taxon>
        <taxon>Pseudomonadati</taxon>
        <taxon>Acidobacteriota</taxon>
        <taxon>Terriglobia</taxon>
        <taxon>Terriglobales</taxon>
        <taxon>Acidobacteriaceae</taxon>
        <taxon>Granulicella</taxon>
    </lineage>
</organism>
<gene>
    <name evidence="4" type="ordered locus">AciX9_1321</name>
</gene>
<dbReference type="KEGG" id="acm:AciX9_1321"/>
<dbReference type="EMBL" id="CP002480">
    <property type="protein sequence ID" value="ADW68383.1"/>
    <property type="molecule type" value="Genomic_DNA"/>
</dbReference>
<dbReference type="PROSITE" id="PS50977">
    <property type="entry name" value="HTH_TETR_2"/>
    <property type="match status" value="1"/>
</dbReference>
<dbReference type="InterPro" id="IPR050109">
    <property type="entry name" value="HTH-type_TetR-like_transc_reg"/>
</dbReference>
<feature type="DNA-binding region" description="H-T-H motif" evidence="2">
    <location>
        <begin position="33"/>
        <end position="52"/>
    </location>
</feature>
<keyword evidence="1 2" id="KW-0238">DNA-binding</keyword>
<accession>E8WVD5</accession>
<dbReference type="PaxDb" id="1198114-AciX9_1321"/>
<evidence type="ECO:0000313" key="4">
    <source>
        <dbReference type="EMBL" id="ADW68383.1"/>
    </source>
</evidence>
<sequence length="192" mass="21407">MLLLMTRVRSDDKRSAILAAATQLIVAQGLSAPTMRIAKEAGIPNGSLFTYFPTKADLFNQLYLELKSEMAVAAIEGVQESEFSREKFFKVWRNWTQWAVSFPDKRKALSQLNVSDAITPETRAAAHKAMRPLGALMEDCRAAGPMSKVPMGFVALLLNSAADATMDFMSQEPKHARKHCMDGFDAVWRMMM</sequence>
<feature type="domain" description="HTH tetR-type" evidence="3">
    <location>
        <begin position="11"/>
        <end position="70"/>
    </location>
</feature>
<dbReference type="HOGENOM" id="CLU_069356_12_9_0"/>
<evidence type="ECO:0000313" key="5">
    <source>
        <dbReference type="Proteomes" id="UP000000343"/>
    </source>
</evidence>
<dbReference type="Gene3D" id="1.10.357.10">
    <property type="entry name" value="Tetracycline Repressor, domain 2"/>
    <property type="match status" value="1"/>
</dbReference>